<keyword evidence="1" id="KW-0472">Membrane</keyword>
<keyword evidence="3" id="KW-1185">Reference proteome</keyword>
<evidence type="ECO:0000256" key="1">
    <source>
        <dbReference type="SAM" id="Phobius"/>
    </source>
</evidence>
<sequence>MNKVSRPIRCCHGSGFLYLDKHNKYRKCWPFGPLGWKKHGKEDLEFKQHTANLVLKKVMEKSDFTLENLIDQLRDTVPEVRASYPDSALEQLDDEEVITLLAADTCLFIMVIFSILEAELGFPEEHPIFGQGCVQNQMEQWLSSIFFVGNQIPFCFVEKLMTSLKYLAALRGEIIGQGKQPLEMLERTLLEFVTNDHLPALKPVDVLQFLRSIILGPKSAQLHIWVVKSNDIVDESEPQLSASGLSKQGYVFKPLPKKCGSREIKCENQWGKVVVYLPFLEVVCTTWLELMMKSVQEFELVHQNDADVFQLESTWYFNLLSNLVRSQDDVQILESSGIVRGVGLECLPKILRGFYRMPRYDPRCCGREEIQRYKPRLNMLQKLTWCKIFSLAIIISLASLSVSSLQVGFNLQGFQKHH</sequence>
<gene>
    <name evidence="2" type="ORF">OLC1_LOCUS24024</name>
</gene>
<evidence type="ECO:0000313" key="2">
    <source>
        <dbReference type="EMBL" id="CAI9118063.1"/>
    </source>
</evidence>
<organism evidence="2 3">
    <name type="scientific">Oldenlandia corymbosa var. corymbosa</name>
    <dbReference type="NCBI Taxonomy" id="529605"/>
    <lineage>
        <taxon>Eukaryota</taxon>
        <taxon>Viridiplantae</taxon>
        <taxon>Streptophyta</taxon>
        <taxon>Embryophyta</taxon>
        <taxon>Tracheophyta</taxon>
        <taxon>Spermatophyta</taxon>
        <taxon>Magnoliopsida</taxon>
        <taxon>eudicotyledons</taxon>
        <taxon>Gunneridae</taxon>
        <taxon>Pentapetalae</taxon>
        <taxon>asterids</taxon>
        <taxon>lamiids</taxon>
        <taxon>Gentianales</taxon>
        <taxon>Rubiaceae</taxon>
        <taxon>Rubioideae</taxon>
        <taxon>Spermacoceae</taxon>
        <taxon>Hedyotis-Oldenlandia complex</taxon>
        <taxon>Oldenlandia</taxon>
    </lineage>
</organism>
<name>A0AAV1EEE0_OLDCO</name>
<dbReference type="PANTHER" id="PTHR31549">
    <property type="entry name" value="PROTEIN, PUTATIVE (DUF247)-RELATED-RELATED"/>
    <property type="match status" value="1"/>
</dbReference>
<dbReference type="PANTHER" id="PTHR31549:SF88">
    <property type="entry name" value="DUF4220 DOMAIN-CONTAINING PROTEIN"/>
    <property type="match status" value="1"/>
</dbReference>
<protein>
    <submittedName>
        <fullName evidence="2">OLC1v1019578C1</fullName>
    </submittedName>
</protein>
<feature type="transmembrane region" description="Helical" evidence="1">
    <location>
        <begin position="388"/>
        <end position="409"/>
    </location>
</feature>
<keyword evidence="1" id="KW-1133">Transmembrane helix</keyword>
<dbReference type="Proteomes" id="UP001161247">
    <property type="component" value="Chromosome 9"/>
</dbReference>
<dbReference type="Pfam" id="PF03140">
    <property type="entry name" value="DUF247"/>
    <property type="match status" value="1"/>
</dbReference>
<proteinExistence type="predicted"/>
<evidence type="ECO:0000313" key="3">
    <source>
        <dbReference type="Proteomes" id="UP001161247"/>
    </source>
</evidence>
<keyword evidence="1" id="KW-0812">Transmembrane</keyword>
<reference evidence="2" key="1">
    <citation type="submission" date="2023-03" db="EMBL/GenBank/DDBJ databases">
        <authorList>
            <person name="Julca I."/>
        </authorList>
    </citation>
    <scope>NUCLEOTIDE SEQUENCE</scope>
</reference>
<accession>A0AAV1EEE0</accession>
<dbReference type="AlphaFoldDB" id="A0AAV1EEE0"/>
<dbReference type="EMBL" id="OX459126">
    <property type="protein sequence ID" value="CAI9118063.1"/>
    <property type="molecule type" value="Genomic_DNA"/>
</dbReference>
<dbReference type="InterPro" id="IPR004158">
    <property type="entry name" value="DUF247_pln"/>
</dbReference>